<evidence type="ECO:0000256" key="9">
    <source>
        <dbReference type="PIRSR" id="PIRSR000077-1"/>
    </source>
</evidence>
<dbReference type="InterPro" id="IPR036249">
    <property type="entry name" value="Thioredoxin-like_sf"/>
</dbReference>
<dbReference type="STRING" id="46223.SAMN05421852_10251"/>
<keyword evidence="3" id="KW-0813">Transport</keyword>
<keyword evidence="5 10" id="KW-1015">Disulfide bond</keyword>
<dbReference type="Gene3D" id="3.40.30.10">
    <property type="entry name" value="Glutaredoxin"/>
    <property type="match status" value="1"/>
</dbReference>
<dbReference type="GO" id="GO:0045454">
    <property type="term" value="P:cell redox homeostasis"/>
    <property type="evidence" value="ECO:0007669"/>
    <property type="project" value="TreeGrafter"/>
</dbReference>
<keyword evidence="13" id="KW-1185">Reference proteome</keyword>
<keyword evidence="6 10" id="KW-0676">Redox-active center</keyword>
<dbReference type="PROSITE" id="PS51352">
    <property type="entry name" value="THIOREDOXIN_2"/>
    <property type="match status" value="1"/>
</dbReference>
<dbReference type="InterPro" id="IPR013766">
    <property type="entry name" value="Thioredoxin_domain"/>
</dbReference>
<dbReference type="SUPFAM" id="SSF52833">
    <property type="entry name" value="Thioredoxin-like"/>
    <property type="match status" value="1"/>
</dbReference>
<dbReference type="InterPro" id="IPR005746">
    <property type="entry name" value="Thioredoxin"/>
</dbReference>
<dbReference type="GO" id="GO:0015035">
    <property type="term" value="F:protein-disulfide reductase activity"/>
    <property type="evidence" value="ECO:0007669"/>
    <property type="project" value="UniProtKB-UniRule"/>
</dbReference>
<dbReference type="Proteomes" id="UP000199545">
    <property type="component" value="Unassembled WGS sequence"/>
</dbReference>
<evidence type="ECO:0000256" key="4">
    <source>
        <dbReference type="ARBA" id="ARBA00022982"/>
    </source>
</evidence>
<feature type="active site" description="Nucleophile" evidence="9">
    <location>
        <position position="32"/>
    </location>
</feature>
<feature type="site" description="Contributes to redox potential value" evidence="9">
    <location>
        <position position="33"/>
    </location>
</feature>
<feature type="site" description="Deprotonates C-terminal active site Cys" evidence="9">
    <location>
        <position position="26"/>
    </location>
</feature>
<evidence type="ECO:0000256" key="1">
    <source>
        <dbReference type="ARBA" id="ARBA00008987"/>
    </source>
</evidence>
<accession>A0A1I3L6K7</accession>
<evidence type="ECO:0000259" key="11">
    <source>
        <dbReference type="PROSITE" id="PS51352"/>
    </source>
</evidence>
<protein>
    <recommendedName>
        <fullName evidence="2 7">Thioredoxin</fullName>
    </recommendedName>
</protein>
<evidence type="ECO:0000256" key="5">
    <source>
        <dbReference type="ARBA" id="ARBA00023157"/>
    </source>
</evidence>
<dbReference type="PROSITE" id="PS00194">
    <property type="entry name" value="THIOREDOXIN_1"/>
    <property type="match status" value="1"/>
</dbReference>
<comment type="similarity">
    <text evidence="1 8">Belongs to the thioredoxin family.</text>
</comment>
<dbReference type="EMBL" id="FORR01000002">
    <property type="protein sequence ID" value="SFI80146.1"/>
    <property type="molecule type" value="Genomic_DNA"/>
</dbReference>
<name>A0A1I3L6K7_9BACL</name>
<dbReference type="PIRSF" id="PIRSF000077">
    <property type="entry name" value="Thioredoxin"/>
    <property type="match status" value="1"/>
</dbReference>
<proteinExistence type="inferred from homology"/>
<dbReference type="RefSeq" id="WP_093227805.1">
    <property type="nucleotide sequence ID" value="NZ_FORR01000002.1"/>
</dbReference>
<dbReference type="FunFam" id="3.40.30.10:FF:000001">
    <property type="entry name" value="Thioredoxin"/>
    <property type="match status" value="1"/>
</dbReference>
<evidence type="ECO:0000256" key="6">
    <source>
        <dbReference type="ARBA" id="ARBA00023284"/>
    </source>
</evidence>
<evidence type="ECO:0000256" key="7">
    <source>
        <dbReference type="NCBIfam" id="TIGR01068"/>
    </source>
</evidence>
<keyword evidence="4" id="KW-0249">Electron transport</keyword>
<feature type="disulfide bond" description="Redox-active" evidence="10">
    <location>
        <begin position="32"/>
        <end position="35"/>
    </location>
</feature>
<dbReference type="CDD" id="cd02947">
    <property type="entry name" value="TRX_family"/>
    <property type="match status" value="1"/>
</dbReference>
<dbReference type="AlphaFoldDB" id="A0A1I3L6K7"/>
<dbReference type="OrthoDB" id="9790390at2"/>
<gene>
    <name evidence="12" type="ORF">SAMN05421852_10251</name>
</gene>
<dbReference type="Pfam" id="PF00085">
    <property type="entry name" value="Thioredoxin"/>
    <property type="match status" value="1"/>
</dbReference>
<evidence type="ECO:0000313" key="12">
    <source>
        <dbReference type="EMBL" id="SFI80146.1"/>
    </source>
</evidence>
<feature type="active site" description="Nucleophile" evidence="9">
    <location>
        <position position="35"/>
    </location>
</feature>
<dbReference type="InterPro" id="IPR017937">
    <property type="entry name" value="Thioredoxin_CS"/>
</dbReference>
<dbReference type="PANTHER" id="PTHR45663:SF11">
    <property type="entry name" value="GEO12009P1"/>
    <property type="match status" value="1"/>
</dbReference>
<organism evidence="12 13">
    <name type="scientific">Thermoflavimicrobium dichotomicum</name>
    <dbReference type="NCBI Taxonomy" id="46223"/>
    <lineage>
        <taxon>Bacteria</taxon>
        <taxon>Bacillati</taxon>
        <taxon>Bacillota</taxon>
        <taxon>Bacilli</taxon>
        <taxon>Bacillales</taxon>
        <taxon>Thermoactinomycetaceae</taxon>
        <taxon>Thermoflavimicrobium</taxon>
    </lineage>
</organism>
<feature type="domain" description="Thioredoxin" evidence="11">
    <location>
        <begin position="1"/>
        <end position="107"/>
    </location>
</feature>
<sequence length="107" mass="11776">MAVLEITDQTFAQEVEASDAGTVVVDFWAPWCGPCRMIAPVLDEVAQELGDQIKIVKVNVDQNPETPGRFGVMGIPTLILFKNGKMVSKVTGYQPKEALLQWINEAK</sequence>
<evidence type="ECO:0000313" key="13">
    <source>
        <dbReference type="Proteomes" id="UP000199545"/>
    </source>
</evidence>
<dbReference type="NCBIfam" id="TIGR01068">
    <property type="entry name" value="thioredoxin"/>
    <property type="match status" value="1"/>
</dbReference>
<evidence type="ECO:0000256" key="2">
    <source>
        <dbReference type="ARBA" id="ARBA00020570"/>
    </source>
</evidence>
<reference evidence="12 13" key="1">
    <citation type="submission" date="2016-10" db="EMBL/GenBank/DDBJ databases">
        <authorList>
            <person name="de Groot N.N."/>
        </authorList>
    </citation>
    <scope>NUCLEOTIDE SEQUENCE [LARGE SCALE GENOMIC DNA]</scope>
    <source>
        <strain evidence="12 13">DSM 44778</strain>
    </source>
</reference>
<feature type="site" description="Contributes to redox potential value" evidence="9">
    <location>
        <position position="34"/>
    </location>
</feature>
<evidence type="ECO:0000256" key="8">
    <source>
        <dbReference type="PIRNR" id="PIRNR000077"/>
    </source>
</evidence>
<dbReference type="PRINTS" id="PR00421">
    <property type="entry name" value="THIOREDOXIN"/>
</dbReference>
<dbReference type="PANTHER" id="PTHR45663">
    <property type="entry name" value="GEO12009P1"/>
    <property type="match status" value="1"/>
</dbReference>
<evidence type="ECO:0000256" key="10">
    <source>
        <dbReference type="PIRSR" id="PIRSR000077-4"/>
    </source>
</evidence>
<evidence type="ECO:0000256" key="3">
    <source>
        <dbReference type="ARBA" id="ARBA00022448"/>
    </source>
</evidence>
<dbReference type="GO" id="GO:0005829">
    <property type="term" value="C:cytosol"/>
    <property type="evidence" value="ECO:0007669"/>
    <property type="project" value="TreeGrafter"/>
</dbReference>